<dbReference type="EC" id="1.7.1.17" evidence="6"/>
<dbReference type="InterPro" id="IPR023048">
    <property type="entry name" value="NADH:quinone_OxRdtase_FMN_depd"/>
</dbReference>
<feature type="domain" description="Flavodoxin-like fold" evidence="7">
    <location>
        <begin position="1"/>
        <end position="197"/>
    </location>
</feature>
<evidence type="ECO:0000259" key="7">
    <source>
        <dbReference type="Pfam" id="PF02525"/>
    </source>
</evidence>
<reference evidence="8 9" key="1">
    <citation type="submission" date="2020-04" db="EMBL/GenBank/DDBJ databases">
        <authorList>
            <person name="De Canck E."/>
        </authorList>
    </citation>
    <scope>NUCLEOTIDE SEQUENCE [LARGE SCALE GENOMIC DNA]</scope>
    <source>
        <strain evidence="8 9">LMG 3458</strain>
    </source>
</reference>
<sequence length="210" mass="22414">MKTLVILSSILGDRSHSKQLADHLVARVKQAEPAAVITTRDIGAAPLPYFDGATAGALFTPADARTLEQQRIVELSDTLVAELKEADRIVFAVPVYNFNLPAQFKSYLDYVARAGVTFRYTPEGVPEGLVKGKQVFVLTARGGKAEGTPSDTMTPYLRQMLAFLGMTDVTFIAAEGMAMGETAALEGVALARERIDALLQAPASAAQQAA</sequence>
<evidence type="ECO:0000256" key="5">
    <source>
        <dbReference type="ARBA" id="ARBA00048542"/>
    </source>
</evidence>
<comment type="subunit">
    <text evidence="6">Homodimer.</text>
</comment>
<keyword evidence="4 6" id="KW-0520">NAD</keyword>
<dbReference type="GO" id="GO:0009055">
    <property type="term" value="F:electron transfer activity"/>
    <property type="evidence" value="ECO:0007669"/>
    <property type="project" value="UniProtKB-UniRule"/>
</dbReference>
<gene>
    <name evidence="6 8" type="primary">azoR</name>
    <name evidence="8" type="ORF">LMG3458_02122</name>
</gene>
<evidence type="ECO:0000256" key="3">
    <source>
        <dbReference type="ARBA" id="ARBA00023002"/>
    </source>
</evidence>
<dbReference type="GO" id="GO:0010181">
    <property type="term" value="F:FMN binding"/>
    <property type="evidence" value="ECO:0007669"/>
    <property type="project" value="UniProtKB-UniRule"/>
</dbReference>
<name>A0A6S6ZXE6_9BURK</name>
<dbReference type="InterPro" id="IPR003680">
    <property type="entry name" value="Flavodoxin_fold"/>
</dbReference>
<evidence type="ECO:0000256" key="4">
    <source>
        <dbReference type="ARBA" id="ARBA00023027"/>
    </source>
</evidence>
<dbReference type="HAMAP" id="MF_01216">
    <property type="entry name" value="Azoreductase_type1"/>
    <property type="match status" value="1"/>
</dbReference>
<comment type="function">
    <text evidence="6">Also exhibits azoreductase activity. Catalyzes the reductive cleavage of the azo bond in aromatic azo compounds to the corresponding amines.</text>
</comment>
<keyword evidence="2 6" id="KW-0288">FMN</keyword>
<dbReference type="PANTHER" id="PTHR43741:SF2">
    <property type="entry name" value="FMN-DEPENDENT NADH:QUINONE OXIDOREDUCTASE"/>
    <property type="match status" value="1"/>
</dbReference>
<dbReference type="Pfam" id="PF02525">
    <property type="entry name" value="Flavodoxin_2"/>
    <property type="match status" value="1"/>
</dbReference>
<dbReference type="Proteomes" id="UP000494111">
    <property type="component" value="Unassembled WGS sequence"/>
</dbReference>
<proteinExistence type="inferred from homology"/>
<keyword evidence="1 6" id="KW-0285">Flavoprotein</keyword>
<dbReference type="InterPro" id="IPR029039">
    <property type="entry name" value="Flavoprotein-like_sf"/>
</dbReference>
<protein>
    <recommendedName>
        <fullName evidence="6">FMN dependent NADH:quinone oxidoreductase</fullName>
        <ecNumber evidence="6">1.6.5.-</ecNumber>
    </recommendedName>
    <alternativeName>
        <fullName evidence="6">Azo-dye reductase</fullName>
    </alternativeName>
    <alternativeName>
        <fullName evidence="6">FMN-dependent NADH-azo compound oxidoreductase</fullName>
    </alternativeName>
    <alternativeName>
        <fullName evidence="6">FMN-dependent NADH-azoreductase</fullName>
        <ecNumber evidence="6">1.7.1.17</ecNumber>
    </alternativeName>
</protein>
<dbReference type="InterPro" id="IPR050104">
    <property type="entry name" value="FMN-dep_NADH:Q_OxRdtase_AzoR1"/>
</dbReference>
<dbReference type="EC" id="1.6.5.-" evidence="6"/>
<evidence type="ECO:0000256" key="6">
    <source>
        <dbReference type="HAMAP-Rule" id="MF_01216"/>
    </source>
</evidence>
<dbReference type="SUPFAM" id="SSF52218">
    <property type="entry name" value="Flavoproteins"/>
    <property type="match status" value="1"/>
</dbReference>
<accession>A0A6S6ZXE6</accession>
<evidence type="ECO:0000313" key="8">
    <source>
        <dbReference type="EMBL" id="CAB3690891.1"/>
    </source>
</evidence>
<feature type="binding site" evidence="6">
    <location>
        <begin position="15"/>
        <end position="17"/>
    </location>
    <ligand>
        <name>FMN</name>
        <dbReference type="ChEBI" id="CHEBI:58210"/>
    </ligand>
</feature>
<dbReference type="GO" id="GO:0016655">
    <property type="term" value="F:oxidoreductase activity, acting on NAD(P)H, quinone or similar compound as acceptor"/>
    <property type="evidence" value="ECO:0007669"/>
    <property type="project" value="InterPro"/>
</dbReference>
<evidence type="ECO:0000256" key="2">
    <source>
        <dbReference type="ARBA" id="ARBA00022643"/>
    </source>
</evidence>
<dbReference type="Gene3D" id="3.40.50.360">
    <property type="match status" value="1"/>
</dbReference>
<keyword evidence="3 6" id="KW-0560">Oxidoreductase</keyword>
<comment type="similarity">
    <text evidence="6">Belongs to the azoreductase type 1 family.</text>
</comment>
<dbReference type="EMBL" id="CADIJO010000006">
    <property type="protein sequence ID" value="CAB3690891.1"/>
    <property type="molecule type" value="Genomic_DNA"/>
</dbReference>
<comment type="function">
    <text evidence="6">Quinone reductase that provides resistance to thiol-specific stress caused by electrophilic quinones.</text>
</comment>
<dbReference type="AlphaFoldDB" id="A0A6S6ZXE6"/>
<comment type="catalytic activity">
    <reaction evidence="6">
        <text>2 a quinone + NADH + H(+) = 2 a 1,4-benzosemiquinone + NAD(+)</text>
        <dbReference type="Rhea" id="RHEA:65952"/>
        <dbReference type="ChEBI" id="CHEBI:15378"/>
        <dbReference type="ChEBI" id="CHEBI:57540"/>
        <dbReference type="ChEBI" id="CHEBI:57945"/>
        <dbReference type="ChEBI" id="CHEBI:132124"/>
        <dbReference type="ChEBI" id="CHEBI:134225"/>
    </reaction>
</comment>
<feature type="binding site" evidence="6">
    <location>
        <position position="9"/>
    </location>
    <ligand>
        <name>FMN</name>
        <dbReference type="ChEBI" id="CHEBI:58210"/>
    </ligand>
</feature>
<organism evidence="8 9">
    <name type="scientific">Achromobacter deleyi</name>
    <dbReference type="NCBI Taxonomy" id="1353891"/>
    <lineage>
        <taxon>Bacteria</taxon>
        <taxon>Pseudomonadati</taxon>
        <taxon>Pseudomonadota</taxon>
        <taxon>Betaproteobacteria</taxon>
        <taxon>Burkholderiales</taxon>
        <taxon>Alcaligenaceae</taxon>
        <taxon>Achromobacter</taxon>
    </lineage>
</organism>
<dbReference type="GO" id="GO:0016652">
    <property type="term" value="F:oxidoreductase activity, acting on NAD(P)H as acceptor"/>
    <property type="evidence" value="ECO:0007669"/>
    <property type="project" value="UniProtKB-UniRule"/>
</dbReference>
<evidence type="ECO:0000313" key="9">
    <source>
        <dbReference type="Proteomes" id="UP000494111"/>
    </source>
</evidence>
<dbReference type="PANTHER" id="PTHR43741">
    <property type="entry name" value="FMN-DEPENDENT NADH-AZOREDUCTASE 1"/>
    <property type="match status" value="1"/>
</dbReference>
<comment type="cofactor">
    <cofactor evidence="6">
        <name>FMN</name>
        <dbReference type="ChEBI" id="CHEBI:58210"/>
    </cofactor>
    <text evidence="6">Binds 1 FMN per subunit.</text>
</comment>
<comment type="caution">
    <text evidence="6">Lacks conserved residue(s) required for the propagation of feature annotation.</text>
</comment>
<evidence type="ECO:0000256" key="1">
    <source>
        <dbReference type="ARBA" id="ARBA00022630"/>
    </source>
</evidence>
<dbReference type="RefSeq" id="WP_025137465.1">
    <property type="nucleotide sequence ID" value="NZ_CADIJO010000006.1"/>
</dbReference>
<comment type="catalytic activity">
    <reaction evidence="5">
        <text>N,N-dimethyl-1,4-phenylenediamine + anthranilate + 2 NAD(+) = 2-(4-dimethylaminophenyl)diazenylbenzoate + 2 NADH + 2 H(+)</text>
        <dbReference type="Rhea" id="RHEA:55872"/>
        <dbReference type="ChEBI" id="CHEBI:15378"/>
        <dbReference type="ChEBI" id="CHEBI:15783"/>
        <dbReference type="ChEBI" id="CHEBI:16567"/>
        <dbReference type="ChEBI" id="CHEBI:57540"/>
        <dbReference type="ChEBI" id="CHEBI:57945"/>
        <dbReference type="ChEBI" id="CHEBI:71579"/>
        <dbReference type="EC" id="1.7.1.17"/>
    </reaction>
    <physiologicalReaction direction="right-to-left" evidence="5">
        <dbReference type="Rhea" id="RHEA:55874"/>
    </physiologicalReaction>
</comment>